<dbReference type="EMBL" id="UYRT01006290">
    <property type="protein sequence ID" value="VDK40232.1"/>
    <property type="molecule type" value="Genomic_DNA"/>
</dbReference>
<reference evidence="1 2" key="2">
    <citation type="submission" date="2018-11" db="EMBL/GenBank/DDBJ databases">
        <authorList>
            <consortium name="Pathogen Informatics"/>
        </authorList>
    </citation>
    <scope>NUCLEOTIDE SEQUENCE [LARGE SCALE GENOMIC DNA]</scope>
</reference>
<protein>
    <submittedName>
        <fullName evidence="3">Runt domain-containing protein</fullName>
    </submittedName>
</protein>
<sequence length="107" mass="11409">MYSVRQQPASPFEGSSSSSTIPVWFQNFTPNNAIFPFLLPATASTLLGSMVPKALPPLLAANPAKNLTLTLIRGDLPEAINLQLQLTNDQNGTSLKTGVGKGIRKTD</sequence>
<proteinExistence type="predicted"/>
<dbReference type="Proteomes" id="UP000271098">
    <property type="component" value="Unassembled WGS sequence"/>
</dbReference>
<dbReference type="WBParaSite" id="GPUH_0000362601-mRNA-1">
    <property type="protein sequence ID" value="GPUH_0000362601-mRNA-1"/>
    <property type="gene ID" value="GPUH_0000362601"/>
</dbReference>
<dbReference type="AlphaFoldDB" id="A0A183D4H8"/>
<evidence type="ECO:0000313" key="2">
    <source>
        <dbReference type="Proteomes" id="UP000271098"/>
    </source>
</evidence>
<gene>
    <name evidence="1" type="ORF">GPUH_LOCUS3618</name>
</gene>
<name>A0A183D4H8_9BILA</name>
<evidence type="ECO:0000313" key="3">
    <source>
        <dbReference type="WBParaSite" id="GPUH_0000362601-mRNA-1"/>
    </source>
</evidence>
<keyword evidence="2" id="KW-1185">Reference proteome</keyword>
<reference evidence="3" key="1">
    <citation type="submission" date="2016-06" db="UniProtKB">
        <authorList>
            <consortium name="WormBaseParasite"/>
        </authorList>
    </citation>
    <scope>IDENTIFICATION</scope>
</reference>
<accession>A0A183D4H8</accession>
<evidence type="ECO:0000313" key="1">
    <source>
        <dbReference type="EMBL" id="VDK40232.1"/>
    </source>
</evidence>
<organism evidence="3">
    <name type="scientific">Gongylonema pulchrum</name>
    <dbReference type="NCBI Taxonomy" id="637853"/>
    <lineage>
        <taxon>Eukaryota</taxon>
        <taxon>Metazoa</taxon>
        <taxon>Ecdysozoa</taxon>
        <taxon>Nematoda</taxon>
        <taxon>Chromadorea</taxon>
        <taxon>Rhabditida</taxon>
        <taxon>Spirurina</taxon>
        <taxon>Spiruromorpha</taxon>
        <taxon>Spiruroidea</taxon>
        <taxon>Gongylonematidae</taxon>
        <taxon>Gongylonema</taxon>
    </lineage>
</organism>